<gene>
    <name evidence="1" type="ORF">P5658_15685</name>
</gene>
<reference evidence="1" key="1">
    <citation type="submission" date="2025-02" db="EMBL/GenBank/DDBJ databases">
        <title>Complete genome sequences of 52 Bacillus and Priestia strains isolated from West-African fermentations and 26 reference strains from the DSMZ collection.</title>
        <authorList>
            <person name="Wiedenbein E.S."/>
            <person name="Canoy T.S."/>
            <person name="Hui Y."/>
            <person name="Parkouda C."/>
            <person name="Dawende C."/>
            <person name="Ametefe E."/>
            <person name="Jespersen L."/>
            <person name="Nielsen D.S."/>
        </authorList>
    </citation>
    <scope>NUCLEOTIDE SEQUENCE</scope>
    <source>
        <strain evidence="1">PRO122</strain>
    </source>
</reference>
<proteinExistence type="predicted"/>
<evidence type="ECO:0000313" key="1">
    <source>
        <dbReference type="EMBL" id="WGE06765.1"/>
    </source>
</evidence>
<protein>
    <submittedName>
        <fullName evidence="1">Helix-turn-helix transcriptional regulator</fullName>
    </submittedName>
</protein>
<name>A0AC61YVD2_BACIU</name>
<organism evidence="1 2">
    <name type="scientific">Bacillus subtilis</name>
    <dbReference type="NCBI Taxonomy" id="1423"/>
    <lineage>
        <taxon>Bacteria</taxon>
        <taxon>Bacillati</taxon>
        <taxon>Bacillota</taxon>
        <taxon>Bacilli</taxon>
        <taxon>Bacillales</taxon>
        <taxon>Bacillaceae</taxon>
        <taxon>Bacillus</taxon>
    </lineage>
</organism>
<sequence>MDINKFYFDGDLKDFIRTRRAFKNISSTKLSEMIGKNRAYISQIENGHNKNPDYETMYKIFQILGVDENDIEPQLYHFNVISPERLRYEEENFETEMDKPEEYYLAMAEEFTRRLDEEDTITKQDADSAALLREDMTNEHIKLISKRLEKMGDDPSGRGYQIIDGLDRNIRSSFNDKNLYRFLACFFNLDISRLDEKGLLRILNTLIEETNRINKEKIAFGEPKIIPYIKSLN</sequence>
<dbReference type="Proteomes" id="UP001217185">
    <property type="component" value="Chromosome"/>
</dbReference>
<evidence type="ECO:0000313" key="2">
    <source>
        <dbReference type="Proteomes" id="UP001217185"/>
    </source>
</evidence>
<accession>A0AC61YVD2</accession>
<dbReference type="EMBL" id="CP121756">
    <property type="protein sequence ID" value="WGE06765.1"/>
    <property type="molecule type" value="Genomic_DNA"/>
</dbReference>